<keyword evidence="3 6" id="KW-0378">Hydrolase</keyword>
<dbReference type="Pfam" id="PF02897">
    <property type="entry name" value="Peptidase_S9_N"/>
    <property type="match status" value="1"/>
</dbReference>
<dbReference type="Pfam" id="PF00326">
    <property type="entry name" value="Peptidase_S9"/>
    <property type="match status" value="1"/>
</dbReference>
<feature type="domain" description="Peptidase S9A N-terminal" evidence="8">
    <location>
        <begin position="103"/>
        <end position="571"/>
    </location>
</feature>
<dbReference type="Gene3D" id="2.130.10.120">
    <property type="entry name" value="Prolyl oligopeptidase, N-terminal domain"/>
    <property type="match status" value="1"/>
</dbReference>
<organism evidence="9 10">
    <name type="scientific">Tetradesmus obliquus</name>
    <name type="common">Green alga</name>
    <name type="synonym">Acutodesmus obliquus</name>
    <dbReference type="NCBI Taxonomy" id="3088"/>
    <lineage>
        <taxon>Eukaryota</taxon>
        <taxon>Viridiplantae</taxon>
        <taxon>Chlorophyta</taxon>
        <taxon>core chlorophytes</taxon>
        <taxon>Chlorophyceae</taxon>
        <taxon>CS clade</taxon>
        <taxon>Sphaeropleales</taxon>
        <taxon>Scenedesmaceae</taxon>
        <taxon>Tetradesmus</taxon>
    </lineage>
</organism>
<dbReference type="InterPro" id="IPR001375">
    <property type="entry name" value="Peptidase_S9_cat"/>
</dbReference>
<dbReference type="InterPro" id="IPR023302">
    <property type="entry name" value="Pept_S9A_N"/>
</dbReference>
<comment type="function">
    <text evidence="5">Serine peptidase whose precise substrate specificity remains unclear. Does not cleave peptides after a arginine or lysine residue. Regulates trans-Golgi network morphology and sorting by regulating the membrane binding of the AP-1 complex. May play a role in the regulation of synaptic vesicle exocytosis.</text>
</comment>
<keyword evidence="4 6" id="KW-0720">Serine protease</keyword>
<dbReference type="PANTHER" id="PTHR11757:SF19">
    <property type="entry name" value="PROLYL ENDOPEPTIDASE-LIKE"/>
    <property type="match status" value="1"/>
</dbReference>
<evidence type="ECO:0000259" key="7">
    <source>
        <dbReference type="Pfam" id="PF00326"/>
    </source>
</evidence>
<feature type="domain" description="Peptidase S9 prolyl oligopeptidase catalytic" evidence="7">
    <location>
        <begin position="631"/>
        <end position="847"/>
    </location>
</feature>
<sequence>MPQNRQATAVVGAAGVVAGYVLGRAANTFQTRKMLGSNYKWMSKEERRVAQSLISHGQQHVFKAWPKRGVNDDAKRRLLTVAASYLQGAGSGLEDARLSVLVPPTPTKQPKELVTHNDTRTDDYYWLRDDARKDPAVLSYLKEENAYTAAAMADTQQLQDALYTEMRARIQEEDTSVATRYQGFYYYTRTEEGQQYAVHCRRAVAPGAGALAESDEPGQQQPEEVLLDENRRKEEGKHSFYMVGCCETSPNQQLLAWTEDTVGGEKYTLHVKDLATGKELMTPILNTSGDLHFAFLQPYCLSHAFVRPLHDLATGKELMTPIPDTSGDVVWANDNATLFYVVKDHLDRPYKVLRHKVGSASAEDPVVYDEKDESFYVGIGRSHSEQLLYIHIGSTVTSETLFMPVDTPEGTFKVVLPRIQDVEYSISHHPGSSSSSSQGWFLITIRDPALPNSELRVAPVEDPMQQTVIQPHSADVKIEAAGIGARWLVVRQRARAQQSVVLHALPQGGAMPQQLGDGQVVQFEEAAYALSGGLTGDFDSEVLRLRYSSLTTPPSVYDQHMATGKRALKKVQPILGGFNKEDYTTQRLWAKAPDGTEVPISLAFRKDLARLDGTDPLLLHGYGSYEHPYDPSFSRDQLSLLDRGWTVAIAHIRGGGDMGRMWYEDGKYLKKRNTFTDFIACAEHLIQERYTSASRLSIEGRSAGGLLMGAVTNMRPDLFNSVLMGVPFVDVLTTMLDETIPLTTIEWEEWGNPQQPDFYEYMKSYSPVDNVKAQDYPHILVTAGLHDPRVGYWEPAKLVAKLRQLKTDKNLLLLKCELGAGHFSVTGRFERLKETAFEYAFLLKTAGMLAVQPTAGSTKAAAAAS</sequence>
<dbReference type="InterPro" id="IPR002470">
    <property type="entry name" value="Peptidase_S9A"/>
</dbReference>
<gene>
    <name evidence="9" type="ORF">OEZ85_005766</name>
</gene>
<proteinExistence type="inferred from homology"/>
<dbReference type="SUPFAM" id="SSF53474">
    <property type="entry name" value="alpha/beta-Hydrolases"/>
    <property type="match status" value="1"/>
</dbReference>
<evidence type="ECO:0000256" key="1">
    <source>
        <dbReference type="ARBA" id="ARBA00005228"/>
    </source>
</evidence>
<keyword evidence="2 6" id="KW-0645">Protease</keyword>
<dbReference type="PRINTS" id="PR00862">
    <property type="entry name" value="PROLIGOPTASE"/>
</dbReference>
<dbReference type="Proteomes" id="UP001244341">
    <property type="component" value="Chromosome 11b"/>
</dbReference>
<evidence type="ECO:0000256" key="5">
    <source>
        <dbReference type="ARBA" id="ARBA00045448"/>
    </source>
</evidence>
<evidence type="ECO:0000256" key="3">
    <source>
        <dbReference type="ARBA" id="ARBA00022801"/>
    </source>
</evidence>
<evidence type="ECO:0000256" key="6">
    <source>
        <dbReference type="RuleBase" id="RU368024"/>
    </source>
</evidence>
<dbReference type="InterPro" id="IPR029058">
    <property type="entry name" value="AB_hydrolase_fold"/>
</dbReference>
<keyword evidence="10" id="KW-1185">Reference proteome</keyword>
<protein>
    <recommendedName>
        <fullName evidence="6">Prolyl endopeptidase</fullName>
        <ecNumber evidence="6">3.4.21.-</ecNumber>
    </recommendedName>
</protein>
<evidence type="ECO:0000313" key="10">
    <source>
        <dbReference type="Proteomes" id="UP001244341"/>
    </source>
</evidence>
<dbReference type="Gene3D" id="3.40.50.1820">
    <property type="entry name" value="alpha/beta hydrolase"/>
    <property type="match status" value="1"/>
</dbReference>
<comment type="similarity">
    <text evidence="1 6">Belongs to the peptidase S9A family.</text>
</comment>
<dbReference type="EC" id="3.4.21.-" evidence="6"/>
<name>A0ABY8UFN4_TETOB</name>
<reference evidence="9 10" key="1">
    <citation type="submission" date="2023-05" db="EMBL/GenBank/DDBJ databases">
        <title>A 100% complete, gapless, phased diploid assembly of the Scenedesmus obliquus UTEX 3031 genome.</title>
        <authorList>
            <person name="Biondi T.C."/>
            <person name="Hanschen E.R."/>
            <person name="Kwon T."/>
            <person name="Eng W."/>
            <person name="Kruse C.P.S."/>
            <person name="Koehler S.I."/>
            <person name="Kunde Y."/>
            <person name="Gleasner C.D."/>
            <person name="You Mak K.T."/>
            <person name="Polle J."/>
            <person name="Hovde B.T."/>
            <person name="Starkenburg S.R."/>
        </authorList>
    </citation>
    <scope>NUCLEOTIDE SEQUENCE [LARGE SCALE GENOMIC DNA]</scope>
    <source>
        <strain evidence="9 10">DOE0152z</strain>
    </source>
</reference>
<evidence type="ECO:0000256" key="2">
    <source>
        <dbReference type="ARBA" id="ARBA00022670"/>
    </source>
</evidence>
<dbReference type="PANTHER" id="PTHR11757">
    <property type="entry name" value="PROTEASE FAMILY S9A OLIGOPEPTIDASE"/>
    <property type="match status" value="1"/>
</dbReference>
<dbReference type="SUPFAM" id="SSF50993">
    <property type="entry name" value="Peptidase/esterase 'gauge' domain"/>
    <property type="match status" value="1"/>
</dbReference>
<evidence type="ECO:0000256" key="4">
    <source>
        <dbReference type="ARBA" id="ARBA00022825"/>
    </source>
</evidence>
<accession>A0ABY8UFN4</accession>
<dbReference type="EMBL" id="CP126218">
    <property type="protein sequence ID" value="WIA19864.1"/>
    <property type="molecule type" value="Genomic_DNA"/>
</dbReference>
<evidence type="ECO:0000313" key="9">
    <source>
        <dbReference type="EMBL" id="WIA19864.1"/>
    </source>
</evidence>
<dbReference type="InterPro" id="IPR051543">
    <property type="entry name" value="Serine_Peptidase_S9A"/>
</dbReference>
<evidence type="ECO:0000259" key="8">
    <source>
        <dbReference type="Pfam" id="PF02897"/>
    </source>
</evidence>